<accession>A0A392V7V5</accession>
<keyword evidence="3" id="KW-1185">Reference proteome</keyword>
<organism evidence="2 3">
    <name type="scientific">Trifolium medium</name>
    <dbReference type="NCBI Taxonomy" id="97028"/>
    <lineage>
        <taxon>Eukaryota</taxon>
        <taxon>Viridiplantae</taxon>
        <taxon>Streptophyta</taxon>
        <taxon>Embryophyta</taxon>
        <taxon>Tracheophyta</taxon>
        <taxon>Spermatophyta</taxon>
        <taxon>Magnoliopsida</taxon>
        <taxon>eudicotyledons</taxon>
        <taxon>Gunneridae</taxon>
        <taxon>Pentapetalae</taxon>
        <taxon>rosids</taxon>
        <taxon>fabids</taxon>
        <taxon>Fabales</taxon>
        <taxon>Fabaceae</taxon>
        <taxon>Papilionoideae</taxon>
        <taxon>50 kb inversion clade</taxon>
        <taxon>NPAAA clade</taxon>
        <taxon>Hologalegina</taxon>
        <taxon>IRL clade</taxon>
        <taxon>Trifolieae</taxon>
        <taxon>Trifolium</taxon>
    </lineage>
</organism>
<comment type="caution">
    <text evidence="2">The sequence shown here is derived from an EMBL/GenBank/DDBJ whole genome shotgun (WGS) entry which is preliminary data.</text>
</comment>
<dbReference type="AlphaFoldDB" id="A0A392V7V5"/>
<sequence length="72" mass="7813">HHGSSIDSKQHYQVDISPPPPDSNYLVGRTTVSSFQPSDSVELASLNPTNVGNDWNFVDVTDDVVVDDDVDA</sequence>
<reference evidence="2 3" key="1">
    <citation type="journal article" date="2018" name="Front. Plant Sci.">
        <title>Red Clover (Trifolium pratense) and Zigzag Clover (T. medium) - A Picture of Genomic Similarities and Differences.</title>
        <authorList>
            <person name="Dluhosova J."/>
            <person name="Istvanek J."/>
            <person name="Nedelnik J."/>
            <person name="Repkova J."/>
        </authorList>
    </citation>
    <scope>NUCLEOTIDE SEQUENCE [LARGE SCALE GENOMIC DNA]</scope>
    <source>
        <strain evidence="3">cv. 10/8</strain>
        <tissue evidence="2">Leaf</tissue>
    </source>
</reference>
<evidence type="ECO:0000256" key="1">
    <source>
        <dbReference type="SAM" id="MobiDB-lite"/>
    </source>
</evidence>
<feature type="non-terminal residue" evidence="2">
    <location>
        <position position="72"/>
    </location>
</feature>
<feature type="region of interest" description="Disordered" evidence="1">
    <location>
        <begin position="1"/>
        <end position="29"/>
    </location>
</feature>
<evidence type="ECO:0000313" key="3">
    <source>
        <dbReference type="Proteomes" id="UP000265520"/>
    </source>
</evidence>
<dbReference type="Proteomes" id="UP000265520">
    <property type="component" value="Unassembled WGS sequence"/>
</dbReference>
<name>A0A392V7V5_9FABA</name>
<dbReference type="EMBL" id="LXQA011087334">
    <property type="protein sequence ID" value="MCI84287.1"/>
    <property type="molecule type" value="Genomic_DNA"/>
</dbReference>
<evidence type="ECO:0000313" key="2">
    <source>
        <dbReference type="EMBL" id="MCI84287.1"/>
    </source>
</evidence>
<feature type="non-terminal residue" evidence="2">
    <location>
        <position position="1"/>
    </location>
</feature>
<protein>
    <submittedName>
        <fullName evidence="2">Uncharacterized protein</fullName>
    </submittedName>
</protein>
<proteinExistence type="predicted"/>